<evidence type="ECO:0000256" key="3">
    <source>
        <dbReference type="SAM" id="MobiDB-lite"/>
    </source>
</evidence>
<feature type="compositionally biased region" description="Basic and acidic residues" evidence="3">
    <location>
        <begin position="254"/>
        <end position="283"/>
    </location>
</feature>
<dbReference type="Gene3D" id="2.40.290.10">
    <property type="match status" value="1"/>
</dbReference>
<name>A0A0K1PAM2_9BACT</name>
<dbReference type="OrthoDB" id="9795084at2"/>
<dbReference type="InterPro" id="IPR016194">
    <property type="entry name" value="SPOC-like_C_dom_sf"/>
</dbReference>
<protein>
    <recommendedName>
        <fullName evidence="2">Non-homologous end joining protein Ku</fullName>
    </recommendedName>
</protein>
<dbReference type="CDD" id="cd00789">
    <property type="entry name" value="KU_like"/>
    <property type="match status" value="1"/>
</dbReference>
<evidence type="ECO:0000259" key="4">
    <source>
        <dbReference type="SMART" id="SM00559"/>
    </source>
</evidence>
<keyword evidence="2" id="KW-0233">DNA recombination</keyword>
<keyword evidence="2" id="KW-0234">DNA repair</keyword>
<dbReference type="PATRIC" id="fig|1391653.3.peg.962"/>
<evidence type="ECO:0000256" key="2">
    <source>
        <dbReference type="HAMAP-Rule" id="MF_01875"/>
    </source>
</evidence>
<dbReference type="NCBIfam" id="TIGR02772">
    <property type="entry name" value="Ku_bact"/>
    <property type="match status" value="1"/>
</dbReference>
<comment type="subunit">
    <text evidence="2">Homodimer. Interacts with LigD.</text>
</comment>
<evidence type="ECO:0000313" key="6">
    <source>
        <dbReference type="Proteomes" id="UP000055590"/>
    </source>
</evidence>
<dbReference type="STRING" id="1391653.AKJ08_0939"/>
<dbReference type="InterPro" id="IPR006164">
    <property type="entry name" value="DNA_bd_Ku70/Ku80"/>
</dbReference>
<feature type="region of interest" description="Disordered" evidence="3">
    <location>
        <begin position="254"/>
        <end position="298"/>
    </location>
</feature>
<dbReference type="SUPFAM" id="SSF100939">
    <property type="entry name" value="SPOC domain-like"/>
    <property type="match status" value="1"/>
</dbReference>
<dbReference type="HAMAP" id="MF_01875">
    <property type="entry name" value="Prokaryotic_Ku"/>
    <property type="match status" value="1"/>
</dbReference>
<dbReference type="GO" id="GO:0003690">
    <property type="term" value="F:double-stranded DNA binding"/>
    <property type="evidence" value="ECO:0007669"/>
    <property type="project" value="UniProtKB-UniRule"/>
</dbReference>
<dbReference type="SMART" id="SM00559">
    <property type="entry name" value="Ku78"/>
    <property type="match status" value="1"/>
</dbReference>
<organism evidence="5 6">
    <name type="scientific">Vulgatibacter incomptus</name>
    <dbReference type="NCBI Taxonomy" id="1391653"/>
    <lineage>
        <taxon>Bacteria</taxon>
        <taxon>Pseudomonadati</taxon>
        <taxon>Myxococcota</taxon>
        <taxon>Myxococcia</taxon>
        <taxon>Myxococcales</taxon>
        <taxon>Cystobacterineae</taxon>
        <taxon>Vulgatibacteraceae</taxon>
        <taxon>Vulgatibacter</taxon>
    </lineage>
</organism>
<dbReference type="PIRSF" id="PIRSF006493">
    <property type="entry name" value="Prok_Ku"/>
    <property type="match status" value="1"/>
</dbReference>
<gene>
    <name evidence="2" type="primary">ku</name>
    <name evidence="5" type="ORF">AKJ08_0939</name>
</gene>
<sequence>MAMRSYWKGSISFGLVNIPVSLYLAAQSERVSFHLLHEKDRGRIHYKKVCELDGEDVPQEEIAKGYEYDKGAYVTIDEEDLESIDIGLRHTIEIVQFVEQDEIDPAFYDKPYFLEPLAGADRAYALLRASLAKSGKVGIARIVFRERESLAAVRPRGETLVLDTLRFASEMRDPDALRLPRGEEAEPSDEQLDLAAMLVDRLSAPWKPERYVDRYDEAVMRMIQRKLEGLPAPERPALPAPGAVADLADLLRESLGREKEERKKTKEARKIKEKRPAKGERAAPKPRQAARKVSSKTK</sequence>
<comment type="similarity">
    <text evidence="2">Belongs to the prokaryotic Ku family.</text>
</comment>
<keyword evidence="1 2" id="KW-0238">DNA-binding</keyword>
<keyword evidence="6" id="KW-1185">Reference proteome</keyword>
<dbReference type="PANTHER" id="PTHR41251:SF1">
    <property type="entry name" value="NON-HOMOLOGOUS END JOINING PROTEIN KU"/>
    <property type="match status" value="1"/>
</dbReference>
<dbReference type="KEGG" id="vin:AKJ08_0939"/>
<dbReference type="Proteomes" id="UP000055590">
    <property type="component" value="Chromosome"/>
</dbReference>
<dbReference type="FunFam" id="2.40.290.10:FF:000004">
    <property type="entry name" value="Non-homologous end joining protein Ku"/>
    <property type="match status" value="1"/>
</dbReference>
<feature type="compositionally biased region" description="Basic residues" evidence="3">
    <location>
        <begin position="288"/>
        <end position="298"/>
    </location>
</feature>
<evidence type="ECO:0000256" key="1">
    <source>
        <dbReference type="ARBA" id="ARBA00023125"/>
    </source>
</evidence>
<proteinExistence type="inferred from homology"/>
<dbReference type="InterPro" id="IPR009187">
    <property type="entry name" value="Prok_Ku"/>
</dbReference>
<keyword evidence="2" id="KW-0227">DNA damage</keyword>
<dbReference type="GO" id="GO:0006310">
    <property type="term" value="P:DNA recombination"/>
    <property type="evidence" value="ECO:0007669"/>
    <property type="project" value="UniProtKB-KW"/>
</dbReference>
<feature type="domain" description="Ku" evidence="4">
    <location>
        <begin position="54"/>
        <end position="182"/>
    </location>
</feature>
<accession>A0A0K1PAM2</accession>
<dbReference type="GO" id="GO:0006303">
    <property type="term" value="P:double-strand break repair via nonhomologous end joining"/>
    <property type="evidence" value="ECO:0007669"/>
    <property type="project" value="UniProtKB-UniRule"/>
</dbReference>
<dbReference type="PANTHER" id="PTHR41251">
    <property type="entry name" value="NON-HOMOLOGOUS END JOINING PROTEIN KU"/>
    <property type="match status" value="1"/>
</dbReference>
<reference evidence="5 6" key="1">
    <citation type="submission" date="2015-08" db="EMBL/GenBank/DDBJ databases">
        <authorList>
            <person name="Babu N.S."/>
            <person name="Beckwith C.J."/>
            <person name="Beseler K.G."/>
            <person name="Brison A."/>
            <person name="Carone J.V."/>
            <person name="Caskin T.P."/>
            <person name="Diamond M."/>
            <person name="Durham M.E."/>
            <person name="Foxe J.M."/>
            <person name="Go M."/>
            <person name="Henderson B.A."/>
            <person name="Jones I.B."/>
            <person name="McGettigan J.A."/>
            <person name="Micheletti S.J."/>
            <person name="Nasrallah M.E."/>
            <person name="Ortiz D."/>
            <person name="Piller C.R."/>
            <person name="Privatt S.R."/>
            <person name="Schneider S.L."/>
            <person name="Sharp S."/>
            <person name="Smith T.C."/>
            <person name="Stanton J.D."/>
            <person name="Ullery H.E."/>
            <person name="Wilson R.J."/>
            <person name="Serrano M.G."/>
            <person name="Buck G."/>
            <person name="Lee V."/>
            <person name="Wang Y."/>
            <person name="Carvalho R."/>
            <person name="Voegtly L."/>
            <person name="Shi R."/>
            <person name="Duckworth R."/>
            <person name="Johnson A."/>
            <person name="Loviza R."/>
            <person name="Walstead R."/>
            <person name="Shah Z."/>
            <person name="Kiflezghi M."/>
            <person name="Wade K."/>
            <person name="Ball S.L."/>
            <person name="Bradley K.W."/>
            <person name="Asai D.J."/>
            <person name="Bowman C.A."/>
            <person name="Russell D.A."/>
            <person name="Pope W.H."/>
            <person name="Jacobs-Sera D."/>
            <person name="Hendrix R.W."/>
            <person name="Hatfull G.F."/>
        </authorList>
    </citation>
    <scope>NUCLEOTIDE SEQUENCE [LARGE SCALE GENOMIC DNA]</scope>
    <source>
        <strain evidence="5 6">DSM 27710</strain>
    </source>
</reference>
<comment type="function">
    <text evidence="2">With LigD forms a non-homologous end joining (NHEJ) DNA repair enzyme, which repairs dsDNA breaks with reduced fidelity. Binds linear dsDNA with 5'- and 3'- overhangs but not closed circular dsDNA nor ssDNA. Recruits and stimulates the ligase activity of LigD.</text>
</comment>
<dbReference type="EMBL" id="CP012332">
    <property type="protein sequence ID" value="AKU90552.1"/>
    <property type="molecule type" value="Genomic_DNA"/>
</dbReference>
<dbReference type="Pfam" id="PF02735">
    <property type="entry name" value="Ku"/>
    <property type="match status" value="1"/>
</dbReference>
<dbReference type="AlphaFoldDB" id="A0A0K1PAM2"/>
<evidence type="ECO:0000313" key="5">
    <source>
        <dbReference type="EMBL" id="AKU90552.1"/>
    </source>
</evidence>
<dbReference type="RefSeq" id="WP_082342689.1">
    <property type="nucleotide sequence ID" value="NZ_CP012332.1"/>
</dbReference>